<evidence type="ECO:0000313" key="1">
    <source>
        <dbReference type="EMBL" id="KAH0737502.1"/>
    </source>
</evidence>
<reference evidence="1 2" key="1">
    <citation type="journal article" date="2021" name="bioRxiv">
        <title>Chromosome-scale and haplotype-resolved genome assembly of a tetraploid potato cultivar.</title>
        <authorList>
            <person name="Sun H."/>
            <person name="Jiao W.-B."/>
            <person name="Krause K."/>
            <person name="Campoy J.A."/>
            <person name="Goel M."/>
            <person name="Folz-Donahue K."/>
            <person name="Kukat C."/>
            <person name="Huettel B."/>
            <person name="Schneeberger K."/>
        </authorList>
    </citation>
    <scope>NUCLEOTIDE SEQUENCE [LARGE SCALE GENOMIC DNA]</scope>
    <source>
        <strain evidence="1">SolTubOtavaFocal</strain>
        <tissue evidence="1">Leaves</tissue>
    </source>
</reference>
<keyword evidence="2" id="KW-1185">Reference proteome</keyword>
<gene>
    <name evidence="1" type="ORF">KY290_036207</name>
</gene>
<accession>A0ABQ7TS00</accession>
<dbReference type="EMBL" id="JAIVGD010000028">
    <property type="protein sequence ID" value="KAH0737502.1"/>
    <property type="molecule type" value="Genomic_DNA"/>
</dbReference>
<organism evidence="1 2">
    <name type="scientific">Solanum tuberosum</name>
    <name type="common">Potato</name>
    <dbReference type="NCBI Taxonomy" id="4113"/>
    <lineage>
        <taxon>Eukaryota</taxon>
        <taxon>Viridiplantae</taxon>
        <taxon>Streptophyta</taxon>
        <taxon>Embryophyta</taxon>
        <taxon>Tracheophyta</taxon>
        <taxon>Spermatophyta</taxon>
        <taxon>Magnoliopsida</taxon>
        <taxon>eudicotyledons</taxon>
        <taxon>Gunneridae</taxon>
        <taxon>Pentapetalae</taxon>
        <taxon>asterids</taxon>
        <taxon>lamiids</taxon>
        <taxon>Solanales</taxon>
        <taxon>Solanaceae</taxon>
        <taxon>Solanoideae</taxon>
        <taxon>Solaneae</taxon>
        <taxon>Solanum</taxon>
    </lineage>
</organism>
<sequence length="106" mass="11677">MAARTTTTMATKRLIGKLEILACYCLPYLHCLSIQEDSIELLSIHLATYAIDLSLSEAKELAGVGLRAQLKLWELVIDIENDVEGCCDTAGVVCRLCLVMEDENSE</sequence>
<evidence type="ECO:0000313" key="2">
    <source>
        <dbReference type="Proteomes" id="UP000826656"/>
    </source>
</evidence>
<dbReference type="Proteomes" id="UP000826656">
    <property type="component" value="Unassembled WGS sequence"/>
</dbReference>
<protein>
    <submittedName>
        <fullName evidence="1">Uncharacterized protein</fullName>
    </submittedName>
</protein>
<name>A0ABQ7TS00_SOLTU</name>
<comment type="caution">
    <text evidence="1">The sequence shown here is derived from an EMBL/GenBank/DDBJ whole genome shotgun (WGS) entry which is preliminary data.</text>
</comment>
<proteinExistence type="predicted"/>